<feature type="non-terminal residue" evidence="2">
    <location>
        <position position="1"/>
    </location>
</feature>
<dbReference type="PROSITE" id="PS51186">
    <property type="entry name" value="GNAT"/>
    <property type="match status" value="1"/>
</dbReference>
<dbReference type="SUPFAM" id="SSF55729">
    <property type="entry name" value="Acyl-CoA N-acyltransferases (Nat)"/>
    <property type="match status" value="1"/>
</dbReference>
<comment type="caution">
    <text evidence="2">The sequence shown here is derived from an EMBL/GenBank/DDBJ whole genome shotgun (WGS) entry which is preliminary data.</text>
</comment>
<evidence type="ECO:0000313" key="2">
    <source>
        <dbReference type="EMBL" id="NEE19990.1"/>
    </source>
</evidence>
<dbReference type="EMBL" id="JAAGMN010008307">
    <property type="protein sequence ID" value="NEE19990.1"/>
    <property type="molecule type" value="Genomic_DNA"/>
</dbReference>
<feature type="domain" description="N-acetyltransferase" evidence="1">
    <location>
        <begin position="1"/>
        <end position="73"/>
    </location>
</feature>
<reference evidence="2" key="1">
    <citation type="submission" date="2020-01" db="EMBL/GenBank/DDBJ databases">
        <title>Insect and environment-associated Actinomycetes.</title>
        <authorList>
            <person name="Currrie C."/>
            <person name="Chevrette M."/>
            <person name="Carlson C."/>
            <person name="Stubbendieck R."/>
            <person name="Wendt-Pienkowski E."/>
        </authorList>
    </citation>
    <scope>NUCLEOTIDE SEQUENCE</scope>
    <source>
        <strain evidence="2">SID7499</strain>
    </source>
</reference>
<gene>
    <name evidence="2" type="ORF">G3M58_77715</name>
</gene>
<keyword evidence="2" id="KW-0808">Transferase</keyword>
<sequence length="73" mass="7925">AVAAPFRRRGVGAALSAWLTERAFAQGCRTVWLEPGDADVERVYAGIGYRRIGEKVNISLEPGRRPEPGAETV</sequence>
<dbReference type="AlphaFoldDB" id="A0A6G3XR52"/>
<dbReference type="InterPro" id="IPR016181">
    <property type="entry name" value="Acyl_CoA_acyltransferase"/>
</dbReference>
<organism evidence="2">
    <name type="scientific">Streptomyces sp. SID7499</name>
    <dbReference type="NCBI Taxonomy" id="2706086"/>
    <lineage>
        <taxon>Bacteria</taxon>
        <taxon>Bacillati</taxon>
        <taxon>Actinomycetota</taxon>
        <taxon>Actinomycetes</taxon>
        <taxon>Kitasatosporales</taxon>
        <taxon>Streptomycetaceae</taxon>
        <taxon>Streptomyces</taxon>
    </lineage>
</organism>
<dbReference type="Gene3D" id="3.40.630.30">
    <property type="match status" value="1"/>
</dbReference>
<name>A0A6G3XR52_9ACTN</name>
<dbReference type="CDD" id="cd04301">
    <property type="entry name" value="NAT_SF"/>
    <property type="match status" value="1"/>
</dbReference>
<proteinExistence type="predicted"/>
<dbReference type="Pfam" id="PF00583">
    <property type="entry name" value="Acetyltransf_1"/>
    <property type="match status" value="1"/>
</dbReference>
<evidence type="ECO:0000259" key="1">
    <source>
        <dbReference type="PROSITE" id="PS51186"/>
    </source>
</evidence>
<dbReference type="GO" id="GO:0016747">
    <property type="term" value="F:acyltransferase activity, transferring groups other than amino-acyl groups"/>
    <property type="evidence" value="ECO:0007669"/>
    <property type="project" value="InterPro"/>
</dbReference>
<accession>A0A6G3XR52</accession>
<protein>
    <submittedName>
        <fullName evidence="2">GNAT family N-acetyltransferase</fullName>
    </submittedName>
</protein>
<dbReference type="InterPro" id="IPR000182">
    <property type="entry name" value="GNAT_dom"/>
</dbReference>